<name>A0A7S2I2G3_9EUKA</name>
<dbReference type="SUPFAM" id="SSF47616">
    <property type="entry name" value="GST C-terminal domain-like"/>
    <property type="match status" value="1"/>
</dbReference>
<evidence type="ECO:0000313" key="2">
    <source>
        <dbReference type="EMBL" id="CAD9507288.1"/>
    </source>
</evidence>
<feature type="domain" description="Glutathione S-transferase C-terminal" evidence="1">
    <location>
        <begin position="55"/>
        <end position="120"/>
    </location>
</feature>
<proteinExistence type="predicted"/>
<organism evidence="2">
    <name type="scientific">Haptolina brevifila</name>
    <dbReference type="NCBI Taxonomy" id="156173"/>
    <lineage>
        <taxon>Eukaryota</taxon>
        <taxon>Haptista</taxon>
        <taxon>Haptophyta</taxon>
        <taxon>Prymnesiophyceae</taxon>
        <taxon>Prymnesiales</taxon>
        <taxon>Prymnesiaceae</taxon>
        <taxon>Haptolina</taxon>
    </lineage>
</organism>
<dbReference type="EMBL" id="HBGU01056575">
    <property type="protein sequence ID" value="CAD9507288.1"/>
    <property type="molecule type" value="Transcribed_RNA"/>
</dbReference>
<dbReference type="AlphaFoldDB" id="A0A7S2I2G3"/>
<evidence type="ECO:0000259" key="1">
    <source>
        <dbReference type="Pfam" id="PF14497"/>
    </source>
</evidence>
<dbReference type="Gene3D" id="1.20.1050.10">
    <property type="match status" value="1"/>
</dbReference>
<dbReference type="Pfam" id="PF14497">
    <property type="entry name" value="GST_C_3"/>
    <property type="match status" value="1"/>
</dbReference>
<reference evidence="2" key="1">
    <citation type="submission" date="2021-01" db="EMBL/GenBank/DDBJ databases">
        <authorList>
            <person name="Corre E."/>
            <person name="Pelletier E."/>
            <person name="Niang G."/>
            <person name="Scheremetjew M."/>
            <person name="Finn R."/>
            <person name="Kale V."/>
            <person name="Holt S."/>
            <person name="Cochrane G."/>
            <person name="Meng A."/>
            <person name="Brown T."/>
            <person name="Cohen L."/>
        </authorList>
    </citation>
    <scope>NUCLEOTIDE SEQUENCE</scope>
    <source>
        <strain evidence="2">UTEX LB 985</strain>
    </source>
</reference>
<sequence length="170" mass="18959">MSMTLLAQRVLNEVFYPLLKPMIVKYLLSSALVSPLRRLITGPPNVYLPGPALSLSKILEDVERTLTASSGPYVCGAALSYADVALYTNLNLVLQYECFNCDELLSAHPQTARLITAVDEKAAGWMEQRTREHQLGYTSVVEYLAVTNTPFPWGRKKKPYEMTVAFTRGV</sequence>
<gene>
    <name evidence="2" type="ORF">CBRE1094_LOCUS30817</name>
</gene>
<dbReference type="InterPro" id="IPR036282">
    <property type="entry name" value="Glutathione-S-Trfase_C_sf"/>
</dbReference>
<dbReference type="InterPro" id="IPR004046">
    <property type="entry name" value="GST_C"/>
</dbReference>
<accession>A0A7S2I2G3</accession>
<protein>
    <recommendedName>
        <fullName evidence="1">Glutathione S-transferase C-terminal domain-containing protein</fullName>
    </recommendedName>
</protein>